<organism evidence="2 3">
    <name type="scientific">Bradyrhizobium nanningense</name>
    <dbReference type="NCBI Taxonomy" id="1325118"/>
    <lineage>
        <taxon>Bacteria</taxon>
        <taxon>Pseudomonadati</taxon>
        <taxon>Pseudomonadota</taxon>
        <taxon>Alphaproteobacteria</taxon>
        <taxon>Hyphomicrobiales</taxon>
        <taxon>Nitrobacteraceae</taxon>
        <taxon>Bradyrhizobium</taxon>
    </lineage>
</organism>
<sequence>MLLLLSRQGAWPKKRPRPMPAGPGGRDVVVEFLAHDSFHGPAEAGHVVEVDFTRAFDHEEADSTAIAQNQGMYARLLHPGGEPLALAPSPLEARVAAYQRDQSGTVRSEKARPTAKNSTSGRLAQLPRSTEALL</sequence>
<feature type="region of interest" description="Disordered" evidence="1">
    <location>
        <begin position="98"/>
        <end position="134"/>
    </location>
</feature>
<proteinExistence type="predicted"/>
<gene>
    <name evidence="2" type="ORF">XH99_02655</name>
</gene>
<reference evidence="2 3" key="1">
    <citation type="submission" date="2015-04" db="EMBL/GenBank/DDBJ databases">
        <title>Comparative genomics of rhizobia nodulating Arachis hypogaea in China.</title>
        <authorList>
            <person name="Li Y."/>
        </authorList>
    </citation>
    <scope>NUCLEOTIDE SEQUENCE [LARGE SCALE GENOMIC DNA]</scope>
    <source>
        <strain evidence="2 3">CCBAU 51757</strain>
    </source>
</reference>
<name>A0A4Q0SD83_9BRAD</name>
<dbReference type="EMBL" id="LBJQ01000009">
    <property type="protein sequence ID" value="RXH37081.1"/>
    <property type="molecule type" value="Genomic_DNA"/>
</dbReference>
<accession>A0A4Q0SD83</accession>
<protein>
    <submittedName>
        <fullName evidence="2">Uncharacterized protein</fullName>
    </submittedName>
</protein>
<keyword evidence="3" id="KW-1185">Reference proteome</keyword>
<evidence type="ECO:0000313" key="2">
    <source>
        <dbReference type="EMBL" id="RXH37081.1"/>
    </source>
</evidence>
<comment type="caution">
    <text evidence="2">The sequence shown here is derived from an EMBL/GenBank/DDBJ whole genome shotgun (WGS) entry which is preliminary data.</text>
</comment>
<dbReference type="AlphaFoldDB" id="A0A4Q0SD83"/>
<evidence type="ECO:0000256" key="1">
    <source>
        <dbReference type="SAM" id="MobiDB-lite"/>
    </source>
</evidence>
<dbReference type="Proteomes" id="UP000289546">
    <property type="component" value="Unassembled WGS sequence"/>
</dbReference>
<evidence type="ECO:0000313" key="3">
    <source>
        <dbReference type="Proteomes" id="UP000289546"/>
    </source>
</evidence>